<dbReference type="NCBIfam" id="TIGR01733">
    <property type="entry name" value="AA-adenyl-dom"/>
    <property type="match status" value="1"/>
</dbReference>
<dbReference type="Gene3D" id="3.40.50.1820">
    <property type="entry name" value="alpha/beta hydrolase"/>
    <property type="match status" value="1"/>
</dbReference>
<evidence type="ECO:0000313" key="6">
    <source>
        <dbReference type="EMBL" id="SMF11633.1"/>
    </source>
</evidence>
<feature type="transmembrane region" description="Helical" evidence="4">
    <location>
        <begin position="649"/>
        <end position="670"/>
    </location>
</feature>
<proteinExistence type="predicted"/>
<dbReference type="PANTHER" id="PTHR45527:SF1">
    <property type="entry name" value="FATTY ACID SYNTHASE"/>
    <property type="match status" value="1"/>
</dbReference>
<dbReference type="PANTHER" id="PTHR45527">
    <property type="entry name" value="NONRIBOSOMAL PEPTIDE SYNTHETASE"/>
    <property type="match status" value="1"/>
</dbReference>
<feature type="region of interest" description="Disordered" evidence="3">
    <location>
        <begin position="1"/>
        <end position="26"/>
    </location>
</feature>
<dbReference type="FunFam" id="3.40.50.12780:FF:000012">
    <property type="entry name" value="Non-ribosomal peptide synthetase"/>
    <property type="match status" value="1"/>
</dbReference>
<gene>
    <name evidence="6" type="ORF">SAMN02745746_01424</name>
</gene>
<keyword evidence="2" id="KW-0597">Phosphoprotein</keyword>
<dbReference type="InterPro" id="IPR009081">
    <property type="entry name" value="PP-bd_ACP"/>
</dbReference>
<feature type="compositionally biased region" description="Pro residues" evidence="3">
    <location>
        <begin position="10"/>
        <end position="23"/>
    </location>
</feature>
<keyword evidence="4" id="KW-0472">Membrane</keyword>
<keyword evidence="4" id="KW-0812">Transmembrane</keyword>
<dbReference type="InterPro" id="IPR025110">
    <property type="entry name" value="AMP-bd_C"/>
</dbReference>
<dbReference type="InterPro" id="IPR000873">
    <property type="entry name" value="AMP-dep_synth/lig_dom"/>
</dbReference>
<feature type="transmembrane region" description="Helical" evidence="4">
    <location>
        <begin position="682"/>
        <end position="706"/>
    </location>
</feature>
<evidence type="ECO:0000256" key="2">
    <source>
        <dbReference type="ARBA" id="ARBA00022553"/>
    </source>
</evidence>
<dbReference type="InterPro" id="IPR036736">
    <property type="entry name" value="ACP-like_sf"/>
</dbReference>
<dbReference type="Gene3D" id="3.40.50.12780">
    <property type="entry name" value="N-terminal domain of ligase-like"/>
    <property type="match status" value="1"/>
</dbReference>
<keyword evidence="1" id="KW-0596">Phosphopantetheine</keyword>
<dbReference type="InterPro" id="IPR001451">
    <property type="entry name" value="Hexapep"/>
</dbReference>
<dbReference type="SUPFAM" id="SSF51161">
    <property type="entry name" value="Trimeric LpxA-like enzymes"/>
    <property type="match status" value="3"/>
</dbReference>
<dbReference type="Gene3D" id="2.160.10.10">
    <property type="entry name" value="Hexapeptide repeat proteins"/>
    <property type="match status" value="3"/>
</dbReference>
<dbReference type="Gene3D" id="3.30.300.30">
    <property type="match status" value="1"/>
</dbReference>
<dbReference type="InterPro" id="IPR029058">
    <property type="entry name" value="AB_hydrolase_fold"/>
</dbReference>
<protein>
    <recommendedName>
        <fullName evidence="5">Carrier domain-containing protein</fullName>
    </recommendedName>
</protein>
<dbReference type="Pfam" id="PF00501">
    <property type="entry name" value="AMP-binding"/>
    <property type="match status" value="1"/>
</dbReference>
<dbReference type="SUPFAM" id="SSF56801">
    <property type="entry name" value="Acetyl-CoA synthetase-like"/>
    <property type="match status" value="1"/>
</dbReference>
<dbReference type="STRING" id="1123014.SAMN02745746_01424"/>
<feature type="region of interest" description="Disordered" evidence="3">
    <location>
        <begin position="836"/>
        <end position="866"/>
    </location>
</feature>
<dbReference type="CDD" id="cd05930">
    <property type="entry name" value="A_NRPS"/>
    <property type="match status" value="1"/>
</dbReference>
<feature type="transmembrane region" description="Helical" evidence="4">
    <location>
        <begin position="1122"/>
        <end position="1146"/>
    </location>
</feature>
<dbReference type="GO" id="GO:0005737">
    <property type="term" value="C:cytoplasm"/>
    <property type="evidence" value="ECO:0007669"/>
    <property type="project" value="TreeGrafter"/>
</dbReference>
<dbReference type="GO" id="GO:0044550">
    <property type="term" value="P:secondary metabolite biosynthetic process"/>
    <property type="evidence" value="ECO:0007669"/>
    <property type="project" value="TreeGrafter"/>
</dbReference>
<dbReference type="InterPro" id="IPR045851">
    <property type="entry name" value="AMP-bd_C_sf"/>
</dbReference>
<dbReference type="GO" id="GO:0043041">
    <property type="term" value="P:amino acid activation for nonribosomal peptide biosynthetic process"/>
    <property type="evidence" value="ECO:0007669"/>
    <property type="project" value="TreeGrafter"/>
</dbReference>
<accession>A0A1Y6BIB1</accession>
<feature type="transmembrane region" description="Helical" evidence="4">
    <location>
        <begin position="1152"/>
        <end position="1176"/>
    </location>
</feature>
<evidence type="ECO:0000256" key="3">
    <source>
        <dbReference type="SAM" id="MobiDB-lite"/>
    </source>
</evidence>
<evidence type="ECO:0000259" key="5">
    <source>
        <dbReference type="PROSITE" id="PS50075"/>
    </source>
</evidence>
<feature type="transmembrane region" description="Helical" evidence="4">
    <location>
        <begin position="726"/>
        <end position="746"/>
    </location>
</feature>
<dbReference type="EMBL" id="FXAG01000005">
    <property type="protein sequence ID" value="SMF11633.1"/>
    <property type="molecule type" value="Genomic_DNA"/>
</dbReference>
<feature type="region of interest" description="Disordered" evidence="3">
    <location>
        <begin position="514"/>
        <end position="541"/>
    </location>
</feature>
<dbReference type="RefSeq" id="WP_159453024.1">
    <property type="nucleotide sequence ID" value="NZ_FXAG01000005.1"/>
</dbReference>
<keyword evidence="7" id="KW-1185">Reference proteome</keyword>
<dbReference type="InterPro" id="IPR042099">
    <property type="entry name" value="ANL_N_sf"/>
</dbReference>
<sequence>MLKQRLRTTPPFPTVPVPDPPSPDVDAPATVGRITALHELFERQADLRASATAIRAGDECLSYGVLEQRANRLARYLRAHGVGRGARVALLLPRSLDAYVALLAILKAGAAYVPLDPDYPAERVLYILRDAAAEVLLTSTALAQRYTAYAGTVVQIDAERAAIAAQSPRRLPAEMVGLEPADLCYIIYTSGSTGRPKGVMIEHHSAVHLVCAEGRLFAVGPEDRVYQGASLCFDLSVEEVWLALFAGAALVSAPSTVACGGPDLAGFLNLHRITVLSCVPTLLAMLTEEVPTLRLLILGGESCPQELVERWAGPGRRVVNTYGPTEATVIATYAELEPGQPVVIGRPLPGYRVHLLDEAQRPVPHGSVGEICIGGVGVARGYVGLAEETAKRFVSDPLAAGSARLYLTGDLGRFNEHGQLECHGRADAQVKLRGFRIELSEIESALLQADGIVAAACAVREDPPGVQQLVGYVVPCADGTINETGLRGALRQQLPAYMVPALIETLSELPRQPCGKLDRSALPPPRVRSRPPQAAMGRPRNATEQRLAQVWESLFRPLPVGVDDDFFRDLGGHSLLAARAVSALRQEARFARVSVADIYRYPTIAALAAMLDTADPGTPAEEVTPSPAKAARGAGARHFLAGLLQSGGLYFHFGLGVLQWVAPYLVYFFLQEDGYPVTQSVGWAAVAVVAMYPLLLVVAIAAKWLLLGRIRPGRHRLWGAYYLRWWFAQGLIGAMPFSHLAGTPLLPLVYRLLGVRIGQDVYLGSDELAAFDLISIGDGASIDDHASLLGCSVEGDELVIGSVRVGRGCFVGSRAVLRENTVMEDGARLEDLSLLPEGGRIPDGQTWTGSPARRSPSPARSQPAPASGAWHHAVQGLLYAALVLILPFVMFLAIVPGMAILIGIDPFEQPLRYLAATPLVGASFVLLLSIEVVLLKWLLLGRVQPGTYPLHGSFYLRHWIIDQLMALSLGLIGPLHATLYVAPWYRALGARIGRRVELSTASSTMPDLLRLDDGSTVADEVSLGPPHIEGGTIRLGQTHLGRRAFLGNSAVVPGGVTLGDNSLVGVLSISPPQPEQAAERGASWLGSPPLRLPRREPSADFSEQRTYDPPTWLRWSRATFEILRVTLPPAGFILVTVSVVTSMLLLRARVGLAAALLCLPLVYMACCAMVIGMVAVAKWTIMGRFRPFVHPLWSLFVWRLELVNALYEFLATPLALAMLRGTPLLPWYLRLLGVHIGRRVYLSTTGFLEFDLVHLGDQVALNEDCVMQTHLFEDRMLKASTLWVGAKAEVGAYSVVLYDSVMGAGARLDALSLLMKGETLQAGTAWTGIPAAWRGAAPEAPSDEARACQRDG</sequence>
<dbReference type="Pfam" id="PF13193">
    <property type="entry name" value="AMP-binding_C"/>
    <property type="match status" value="1"/>
</dbReference>
<keyword evidence="4" id="KW-1133">Transmembrane helix</keyword>
<dbReference type="Pfam" id="PF00550">
    <property type="entry name" value="PP-binding"/>
    <property type="match status" value="1"/>
</dbReference>
<feature type="transmembrane region" description="Helical" evidence="4">
    <location>
        <begin position="959"/>
        <end position="985"/>
    </location>
</feature>
<feature type="domain" description="Carrier" evidence="5">
    <location>
        <begin position="538"/>
        <end position="615"/>
    </location>
</feature>
<dbReference type="GO" id="GO:0031177">
    <property type="term" value="F:phosphopantetheine binding"/>
    <property type="evidence" value="ECO:0007669"/>
    <property type="project" value="TreeGrafter"/>
</dbReference>
<dbReference type="InterPro" id="IPR010071">
    <property type="entry name" value="AA_adenyl_dom"/>
</dbReference>
<dbReference type="PROSITE" id="PS00012">
    <property type="entry name" value="PHOSPHOPANTETHEINE"/>
    <property type="match status" value="1"/>
</dbReference>
<dbReference type="InterPro" id="IPR011004">
    <property type="entry name" value="Trimer_LpxA-like_sf"/>
</dbReference>
<dbReference type="PROSITE" id="PS50075">
    <property type="entry name" value="CARRIER"/>
    <property type="match status" value="1"/>
</dbReference>
<dbReference type="NCBIfam" id="TIGR02353">
    <property type="entry name" value="NRPS_term_dom"/>
    <property type="match status" value="1"/>
</dbReference>
<dbReference type="InterPro" id="IPR006162">
    <property type="entry name" value="Ppantetheine_attach_site"/>
</dbReference>
<dbReference type="PROSITE" id="PS00455">
    <property type="entry name" value="AMP_BINDING"/>
    <property type="match status" value="1"/>
</dbReference>
<feature type="compositionally biased region" description="Low complexity" evidence="3">
    <location>
        <begin position="850"/>
        <end position="866"/>
    </location>
</feature>
<evidence type="ECO:0000313" key="7">
    <source>
        <dbReference type="Proteomes" id="UP000192920"/>
    </source>
</evidence>
<reference evidence="7" key="1">
    <citation type="submission" date="2017-04" db="EMBL/GenBank/DDBJ databases">
        <authorList>
            <person name="Varghese N."/>
            <person name="Submissions S."/>
        </authorList>
    </citation>
    <scope>NUCLEOTIDE SEQUENCE [LARGE SCALE GENOMIC DNA]</scope>
    <source>
        <strain evidence="7">DSM 22618</strain>
    </source>
</reference>
<evidence type="ECO:0000256" key="4">
    <source>
        <dbReference type="SAM" id="Phobius"/>
    </source>
</evidence>
<dbReference type="Proteomes" id="UP000192920">
    <property type="component" value="Unassembled WGS sequence"/>
</dbReference>
<organism evidence="6 7">
    <name type="scientific">Pseudogulbenkiania subflava DSM 22618</name>
    <dbReference type="NCBI Taxonomy" id="1123014"/>
    <lineage>
        <taxon>Bacteria</taxon>
        <taxon>Pseudomonadati</taxon>
        <taxon>Pseudomonadota</taxon>
        <taxon>Betaproteobacteria</taxon>
        <taxon>Neisseriales</taxon>
        <taxon>Chromobacteriaceae</taxon>
        <taxon>Pseudogulbenkiania</taxon>
    </lineage>
</organism>
<dbReference type="InterPro" id="IPR012728">
    <property type="entry name" value="Pls/PosA_C"/>
</dbReference>
<dbReference type="SUPFAM" id="SSF47336">
    <property type="entry name" value="ACP-like"/>
    <property type="match status" value="1"/>
</dbReference>
<dbReference type="Pfam" id="PF14602">
    <property type="entry name" value="Hexapep_2"/>
    <property type="match status" value="1"/>
</dbReference>
<feature type="transmembrane region" description="Helical" evidence="4">
    <location>
        <begin position="913"/>
        <end position="939"/>
    </location>
</feature>
<dbReference type="InterPro" id="IPR020845">
    <property type="entry name" value="AMP-binding_CS"/>
</dbReference>
<name>A0A1Y6BIB1_9NEIS</name>
<evidence type="ECO:0000256" key="1">
    <source>
        <dbReference type="ARBA" id="ARBA00022450"/>
    </source>
</evidence>
<feature type="transmembrane region" description="Helical" evidence="4">
    <location>
        <begin position="877"/>
        <end position="901"/>
    </location>
</feature>